<name>A0A0C2FRA2_9BILA</name>
<accession>A0A0C2FRA2</accession>
<proteinExistence type="predicted"/>
<reference evidence="1 2" key="1">
    <citation type="submission" date="2013-12" db="EMBL/GenBank/DDBJ databases">
        <title>Draft genome of the parsitic nematode Ancylostoma duodenale.</title>
        <authorList>
            <person name="Mitreva M."/>
        </authorList>
    </citation>
    <scope>NUCLEOTIDE SEQUENCE [LARGE SCALE GENOMIC DNA]</scope>
    <source>
        <strain evidence="1 2">Zhejiang</strain>
    </source>
</reference>
<protein>
    <submittedName>
        <fullName evidence="1">Uncharacterized protein</fullName>
    </submittedName>
</protein>
<evidence type="ECO:0000313" key="2">
    <source>
        <dbReference type="Proteomes" id="UP000054047"/>
    </source>
</evidence>
<sequence length="162" mass="18516">MWYPSSASRLRFFTWRKILLKINYEEDENYKLKVVVYQIGITKFLTPPTIEIVTNEMCAGPLDNLQCELMGKLSLEYTREKIMELRLKSNCLGVQSSSELATHDEKCAILEELPQQSVKLATKIFSKTPEKQLAQEFGAAVSKALFLLTNDAYLDLGCNEPR</sequence>
<gene>
    <name evidence="1" type="ORF">ANCDUO_18827</name>
</gene>
<keyword evidence="2" id="KW-1185">Reference proteome</keyword>
<dbReference type="Proteomes" id="UP000054047">
    <property type="component" value="Unassembled WGS sequence"/>
</dbReference>
<dbReference type="OrthoDB" id="5801239at2759"/>
<dbReference type="AlphaFoldDB" id="A0A0C2FRA2"/>
<dbReference type="EMBL" id="KN747682">
    <property type="protein sequence ID" value="KIH51090.1"/>
    <property type="molecule type" value="Genomic_DNA"/>
</dbReference>
<evidence type="ECO:0000313" key="1">
    <source>
        <dbReference type="EMBL" id="KIH51090.1"/>
    </source>
</evidence>
<organism evidence="1 2">
    <name type="scientific">Ancylostoma duodenale</name>
    <dbReference type="NCBI Taxonomy" id="51022"/>
    <lineage>
        <taxon>Eukaryota</taxon>
        <taxon>Metazoa</taxon>
        <taxon>Ecdysozoa</taxon>
        <taxon>Nematoda</taxon>
        <taxon>Chromadorea</taxon>
        <taxon>Rhabditida</taxon>
        <taxon>Rhabditina</taxon>
        <taxon>Rhabditomorpha</taxon>
        <taxon>Strongyloidea</taxon>
        <taxon>Ancylostomatidae</taxon>
        <taxon>Ancylostomatinae</taxon>
        <taxon>Ancylostoma</taxon>
    </lineage>
</organism>